<dbReference type="Pfam" id="PF07963">
    <property type="entry name" value="N_methyl"/>
    <property type="match status" value="1"/>
</dbReference>
<proteinExistence type="predicted"/>
<feature type="region of interest" description="Disordered" evidence="1">
    <location>
        <begin position="146"/>
        <end position="167"/>
    </location>
</feature>
<dbReference type="PROSITE" id="PS00409">
    <property type="entry name" value="PROKAR_NTER_METHYL"/>
    <property type="match status" value="1"/>
</dbReference>
<dbReference type="InterPro" id="IPR045584">
    <property type="entry name" value="Pilin-like"/>
</dbReference>
<dbReference type="KEGG" id="mym:A176_005951"/>
<dbReference type="InterPro" id="IPR012902">
    <property type="entry name" value="N_methyl_site"/>
</dbReference>
<dbReference type="Proteomes" id="UP000009026">
    <property type="component" value="Chromosome"/>
</dbReference>
<feature type="transmembrane region" description="Helical" evidence="2">
    <location>
        <begin position="13"/>
        <end position="35"/>
    </location>
</feature>
<gene>
    <name evidence="3" type="ORF">A176_005951</name>
</gene>
<dbReference type="PATRIC" id="fig|1297742.4.peg.6045"/>
<keyword evidence="4" id="KW-1185">Reference proteome</keyword>
<dbReference type="SUPFAM" id="SSF54523">
    <property type="entry name" value="Pili subunits"/>
    <property type="match status" value="1"/>
</dbReference>
<keyword evidence="2" id="KW-0812">Transmembrane</keyword>
<dbReference type="AlphaFoldDB" id="A0A0H4X1M3"/>
<organism evidence="3 4">
    <name type="scientific">Pseudomyxococcus hansupus</name>
    <dbReference type="NCBI Taxonomy" id="1297742"/>
    <lineage>
        <taxon>Bacteria</taxon>
        <taxon>Pseudomonadati</taxon>
        <taxon>Myxococcota</taxon>
        <taxon>Myxococcia</taxon>
        <taxon>Myxococcales</taxon>
        <taxon>Cystobacterineae</taxon>
        <taxon>Myxococcaceae</taxon>
        <taxon>Pseudomyxococcus</taxon>
    </lineage>
</organism>
<name>A0A0H4X1M3_9BACT</name>
<dbReference type="eggNOG" id="COG4970">
    <property type="taxonomic scope" value="Bacteria"/>
</dbReference>
<evidence type="ECO:0000256" key="1">
    <source>
        <dbReference type="SAM" id="MobiDB-lite"/>
    </source>
</evidence>
<keyword evidence="2" id="KW-1133">Transmembrane helix</keyword>
<accession>A0A0H4X1M3</accession>
<evidence type="ECO:0000256" key="2">
    <source>
        <dbReference type="SAM" id="Phobius"/>
    </source>
</evidence>
<dbReference type="STRING" id="1297742.A176_005951"/>
<reference evidence="3 4" key="1">
    <citation type="journal article" date="2016" name="PLoS ONE">
        <title>Complete Genome Sequence and Comparative Genomics of a Novel Myxobacterium Myxococcus hansupus.</title>
        <authorList>
            <person name="Sharma G."/>
            <person name="Narwani T."/>
            <person name="Subramanian S."/>
        </authorList>
    </citation>
    <scope>NUCLEOTIDE SEQUENCE [LARGE SCALE GENOMIC DNA]</scope>
    <source>
        <strain evidence="4">mixupus</strain>
    </source>
</reference>
<dbReference type="NCBIfam" id="TIGR02532">
    <property type="entry name" value="IV_pilin_GFxxxE"/>
    <property type="match status" value="1"/>
</dbReference>
<protein>
    <submittedName>
        <fullName evidence="3">Type IV fimbrial biogenesis protein FimT</fullName>
    </submittedName>
</protein>
<dbReference type="EMBL" id="CP012109">
    <property type="protein sequence ID" value="AKQ69039.1"/>
    <property type="molecule type" value="Genomic_DNA"/>
</dbReference>
<evidence type="ECO:0000313" key="4">
    <source>
        <dbReference type="Proteomes" id="UP000009026"/>
    </source>
</evidence>
<dbReference type="Gene3D" id="3.30.700.10">
    <property type="entry name" value="Glycoprotein, Type 4 Pilin"/>
    <property type="match status" value="1"/>
</dbReference>
<sequence length="214" mass="23611">MHPRNQGVTLLEVMVVVAIIGVFATLSVTSFQGMLERQRVSGAQRELVLMMQEARQKARATRQPVRLNLRVADENDRQVTRMRWESLACSDTWGTVCPIEACLDNRCGEGGCECPETGPELIIPPQLDVTQLVGLCWVDATGTQSPIVAPRSADGRPCEPSEDAPDPERLVLRRNHGTPELPNWRPELVFQADKLTASIRSVDCDKHGSTPGCQ</sequence>
<keyword evidence="2" id="KW-0472">Membrane</keyword>
<evidence type="ECO:0000313" key="3">
    <source>
        <dbReference type="EMBL" id="AKQ69039.1"/>
    </source>
</evidence>
<dbReference type="RefSeq" id="WP_002638379.1">
    <property type="nucleotide sequence ID" value="NZ_CP012109.1"/>
</dbReference>
<dbReference type="OrthoDB" id="5517779at2"/>